<dbReference type="EMBL" id="JAYFUL010000010">
    <property type="protein sequence ID" value="MEA5257862.1"/>
    <property type="molecule type" value="Genomic_DNA"/>
</dbReference>
<reference evidence="2 3" key="1">
    <citation type="submission" date="2023-12" db="EMBL/GenBank/DDBJ databases">
        <title>Novel species of the genus Arcicella isolated from rivers.</title>
        <authorList>
            <person name="Lu H."/>
        </authorList>
    </citation>
    <scope>NUCLEOTIDE SEQUENCE [LARGE SCALE GENOMIC DNA]</scope>
    <source>
        <strain evidence="2 3">LMG 21963</strain>
    </source>
</reference>
<gene>
    <name evidence="2" type="ORF">VB264_08695</name>
</gene>
<comment type="caution">
    <text evidence="2">The sequence shown here is derived from an EMBL/GenBank/DDBJ whole genome shotgun (WGS) entry which is preliminary data.</text>
</comment>
<organism evidence="2 3">
    <name type="scientific">Arcicella aquatica</name>
    <dbReference type="NCBI Taxonomy" id="217141"/>
    <lineage>
        <taxon>Bacteria</taxon>
        <taxon>Pseudomonadati</taxon>
        <taxon>Bacteroidota</taxon>
        <taxon>Cytophagia</taxon>
        <taxon>Cytophagales</taxon>
        <taxon>Flectobacillaceae</taxon>
        <taxon>Arcicella</taxon>
    </lineage>
</organism>
<dbReference type="InterPro" id="IPR014710">
    <property type="entry name" value="RmlC-like_jellyroll"/>
</dbReference>
<evidence type="ECO:0000313" key="3">
    <source>
        <dbReference type="Proteomes" id="UP001304671"/>
    </source>
</evidence>
<dbReference type="Pfam" id="PF07883">
    <property type="entry name" value="Cupin_2"/>
    <property type="match status" value="1"/>
</dbReference>
<name>A0ABU5QLC9_9BACT</name>
<dbReference type="Gene3D" id="2.60.120.10">
    <property type="entry name" value="Jelly Rolls"/>
    <property type="match status" value="1"/>
</dbReference>
<dbReference type="SUPFAM" id="SSF51182">
    <property type="entry name" value="RmlC-like cupins"/>
    <property type="match status" value="1"/>
</dbReference>
<dbReference type="InterPro" id="IPR011051">
    <property type="entry name" value="RmlC_Cupin_sf"/>
</dbReference>
<sequence length="97" mass="10758">MEIGSLLGGQYPLVEKKMQVLQEIVGAKIIYKSFETGDKMPSHSNPTDVFVIVQSGKMEIKLEGVANIFQTGDFIHFPGKALHELLCIENAKILIIK</sequence>
<protein>
    <submittedName>
        <fullName evidence="2">Cupin domain-containing protein</fullName>
    </submittedName>
</protein>
<proteinExistence type="predicted"/>
<dbReference type="InterPro" id="IPR013096">
    <property type="entry name" value="Cupin_2"/>
</dbReference>
<keyword evidence="3" id="KW-1185">Reference proteome</keyword>
<dbReference type="Proteomes" id="UP001304671">
    <property type="component" value="Unassembled WGS sequence"/>
</dbReference>
<evidence type="ECO:0000259" key="1">
    <source>
        <dbReference type="Pfam" id="PF07883"/>
    </source>
</evidence>
<accession>A0ABU5QLC9</accession>
<dbReference type="RefSeq" id="WP_323248536.1">
    <property type="nucleotide sequence ID" value="NZ_JAYFUL010000010.1"/>
</dbReference>
<feature type="domain" description="Cupin type-2" evidence="1">
    <location>
        <begin position="34"/>
        <end position="93"/>
    </location>
</feature>
<evidence type="ECO:0000313" key="2">
    <source>
        <dbReference type="EMBL" id="MEA5257862.1"/>
    </source>
</evidence>